<dbReference type="Proteomes" id="UP000752814">
    <property type="component" value="Unassembled WGS sequence"/>
</dbReference>
<dbReference type="InterPro" id="IPR029039">
    <property type="entry name" value="Flavoprotein-like_sf"/>
</dbReference>
<evidence type="ECO:0000256" key="4">
    <source>
        <dbReference type="ARBA" id="ARBA00022643"/>
    </source>
</evidence>
<comment type="cofactor">
    <cofactor evidence="1">
        <name>FMN</name>
        <dbReference type="ChEBI" id="CHEBI:58210"/>
    </cofactor>
</comment>
<sequence>MSKKLLTISSSPRKGGNSDMLCDRFAQGAKEAGNEVEKVFLKDYKINYCTGCGTCFKGKPCPQKDDADKIVQKMIDADIILMATPVYFYTMCGQMKTFIDRCCARYMEIENKKFYFIMTAADPNMSALKRTLESLRGFTSCLSDIEEKGVIYGTSLTDVGDVLRDNAVLEQAYSMGNKI</sequence>
<evidence type="ECO:0000256" key="2">
    <source>
        <dbReference type="ARBA" id="ARBA00001966"/>
    </source>
</evidence>
<accession>A0A8J8PGK8</accession>
<evidence type="ECO:0000313" key="7">
    <source>
        <dbReference type="EMBL" id="TQS84117.1"/>
    </source>
</evidence>
<dbReference type="InterPro" id="IPR017896">
    <property type="entry name" value="4Fe4S_Fe-S-bd"/>
</dbReference>
<dbReference type="InterPro" id="IPR051796">
    <property type="entry name" value="ISF_SsuE-like"/>
</dbReference>
<keyword evidence="3" id="KW-0285">Flavoprotein</keyword>
<evidence type="ECO:0000313" key="8">
    <source>
        <dbReference type="Proteomes" id="UP000752814"/>
    </source>
</evidence>
<protein>
    <submittedName>
        <fullName evidence="7">NADPH-dependent FMN reductase</fullName>
    </submittedName>
</protein>
<comment type="caution">
    <text evidence="7">The sequence shown here is derived from an EMBL/GenBank/DDBJ whole genome shotgun (WGS) entry which is preliminary data.</text>
</comment>
<organism evidence="7 8">
    <name type="scientific">Candidatus Methanomassiliicoccus intestinalis</name>
    <dbReference type="NCBI Taxonomy" id="1406512"/>
    <lineage>
        <taxon>Archaea</taxon>
        <taxon>Methanobacteriati</taxon>
        <taxon>Thermoplasmatota</taxon>
        <taxon>Thermoplasmata</taxon>
        <taxon>Methanomassiliicoccales</taxon>
        <taxon>Methanomassiliicoccaceae</taxon>
        <taxon>Methanomassiliicoccus</taxon>
    </lineage>
</organism>
<dbReference type="InterPro" id="IPR005025">
    <property type="entry name" value="FMN_Rdtase-like_dom"/>
</dbReference>
<dbReference type="PANTHER" id="PTHR43278">
    <property type="entry name" value="NAD(P)H-DEPENDENT FMN-CONTAINING OXIDOREDUCTASE YWQN-RELATED"/>
    <property type="match status" value="1"/>
</dbReference>
<dbReference type="RefSeq" id="WP_400194947.1">
    <property type="nucleotide sequence ID" value="NZ_CAYAYE010000028.1"/>
</dbReference>
<evidence type="ECO:0000256" key="1">
    <source>
        <dbReference type="ARBA" id="ARBA00001917"/>
    </source>
</evidence>
<dbReference type="GO" id="GO:0016491">
    <property type="term" value="F:oxidoreductase activity"/>
    <property type="evidence" value="ECO:0007669"/>
    <property type="project" value="InterPro"/>
</dbReference>
<evidence type="ECO:0000256" key="3">
    <source>
        <dbReference type="ARBA" id="ARBA00022630"/>
    </source>
</evidence>
<gene>
    <name evidence="7" type="ORF">A3207_07330</name>
</gene>
<dbReference type="Gene3D" id="3.40.50.360">
    <property type="match status" value="1"/>
</dbReference>
<reference evidence="7" key="1">
    <citation type="submission" date="2016-03" db="EMBL/GenBank/DDBJ databases">
        <authorList>
            <person name="Borrel G."/>
            <person name="Mccann A."/>
            <person name="O'Toole P.W."/>
        </authorList>
    </citation>
    <scope>NUCLEOTIDE SEQUENCE</scope>
    <source>
        <strain evidence="7">183</strain>
    </source>
</reference>
<dbReference type="PANTHER" id="PTHR43278:SF2">
    <property type="entry name" value="IRON-SULFUR FLAVOPROTEIN"/>
    <property type="match status" value="1"/>
</dbReference>
<dbReference type="EMBL" id="LVVT01000007">
    <property type="protein sequence ID" value="TQS84117.1"/>
    <property type="molecule type" value="Genomic_DNA"/>
</dbReference>
<name>A0A8J8PGK8_9ARCH</name>
<dbReference type="SUPFAM" id="SSF52218">
    <property type="entry name" value="Flavoproteins"/>
    <property type="match status" value="1"/>
</dbReference>
<comment type="cofactor">
    <cofactor evidence="2">
        <name>[4Fe-4S] cluster</name>
        <dbReference type="ChEBI" id="CHEBI:49883"/>
    </cofactor>
</comment>
<dbReference type="AlphaFoldDB" id="A0A8J8PGK8"/>
<evidence type="ECO:0000259" key="6">
    <source>
        <dbReference type="PROSITE" id="PS51379"/>
    </source>
</evidence>
<proteinExistence type="inferred from homology"/>
<comment type="similarity">
    <text evidence="5">Belongs to the SsuE family. Isf subfamily.</text>
</comment>
<dbReference type="Pfam" id="PF03358">
    <property type="entry name" value="FMN_red"/>
    <property type="match status" value="1"/>
</dbReference>
<keyword evidence="4" id="KW-0288">FMN</keyword>
<feature type="domain" description="4Fe-4S ferredoxin-type" evidence="6">
    <location>
        <begin position="37"/>
        <end position="73"/>
    </location>
</feature>
<dbReference type="PROSITE" id="PS51379">
    <property type="entry name" value="4FE4S_FER_2"/>
    <property type="match status" value="1"/>
</dbReference>
<evidence type="ECO:0000256" key="5">
    <source>
        <dbReference type="ARBA" id="ARBA00038292"/>
    </source>
</evidence>